<keyword evidence="2" id="KW-1133">Transmembrane helix</keyword>
<name>A0A0Q3HNZ1_BRADI</name>
<keyword evidence="2" id="KW-0472">Membrane</keyword>
<organism evidence="3">
    <name type="scientific">Brachypodium distachyon</name>
    <name type="common">Purple false brome</name>
    <name type="synonym">Trachynia distachya</name>
    <dbReference type="NCBI Taxonomy" id="15368"/>
    <lineage>
        <taxon>Eukaryota</taxon>
        <taxon>Viridiplantae</taxon>
        <taxon>Streptophyta</taxon>
        <taxon>Embryophyta</taxon>
        <taxon>Tracheophyta</taxon>
        <taxon>Spermatophyta</taxon>
        <taxon>Magnoliopsida</taxon>
        <taxon>Liliopsida</taxon>
        <taxon>Poales</taxon>
        <taxon>Poaceae</taxon>
        <taxon>BOP clade</taxon>
        <taxon>Pooideae</taxon>
        <taxon>Stipodae</taxon>
        <taxon>Brachypodieae</taxon>
        <taxon>Brachypodium</taxon>
    </lineage>
</organism>
<gene>
    <name evidence="4" type="primary">LOC104583547</name>
    <name evidence="3" type="ORF">BRADI_3g15283v3</name>
</gene>
<evidence type="ECO:0000313" key="4">
    <source>
        <dbReference type="EnsemblPlants" id="KQJ95114"/>
    </source>
</evidence>
<dbReference type="Gramene" id="KQJ95116">
    <property type="protein sequence ID" value="KQJ95116"/>
    <property type="gene ID" value="BRADI_3g15283v3"/>
</dbReference>
<sequence>MSCTEKPERKQALCARSQSRSGFLFNNRQVPPAYHLHRLPRLRRRPILLLRRPSGAAPSSCSNDPALQIQRGPLSCFVGSHGFPPFLPRAADCSRDGSPPQPPEAPPRRYLTAVCHHVQVPLYPGPQSSRFSSTPHPCRPPPSNPSPPTNRCPGAPPQPTSCCHKGGCNLQSTAFCNFPGEAPHSCARLIAFKISTSRVRLGSERLVFFSFCFLDHVLLWPYGFSSALAMW</sequence>
<evidence type="ECO:0000256" key="2">
    <source>
        <dbReference type="SAM" id="Phobius"/>
    </source>
</evidence>
<dbReference type="EMBL" id="CM000882">
    <property type="protein sequence ID" value="PNT66657.1"/>
    <property type="molecule type" value="Genomic_DNA"/>
</dbReference>
<feature type="compositionally biased region" description="Pro residues" evidence="1">
    <location>
        <begin position="137"/>
        <end position="152"/>
    </location>
</feature>
<dbReference type="EMBL" id="CM000882">
    <property type="protein sequence ID" value="KQJ95116.1"/>
    <property type="molecule type" value="Genomic_DNA"/>
</dbReference>
<accession>A0A0Q3HNZ1</accession>
<reference evidence="4" key="3">
    <citation type="submission" date="2018-08" db="UniProtKB">
        <authorList>
            <consortium name="EnsemblPlants"/>
        </authorList>
    </citation>
    <scope>IDENTIFICATION</scope>
    <source>
        <strain evidence="4">cv. Bd21</strain>
    </source>
</reference>
<feature type="transmembrane region" description="Helical" evidence="2">
    <location>
        <begin position="206"/>
        <end position="224"/>
    </location>
</feature>
<feature type="region of interest" description="Disordered" evidence="1">
    <location>
        <begin position="89"/>
        <end position="108"/>
    </location>
</feature>
<dbReference type="Proteomes" id="UP000008810">
    <property type="component" value="Chromosome 3"/>
</dbReference>
<dbReference type="ExpressionAtlas" id="A0A0Q3HNZ1">
    <property type="expression patterns" value="baseline and differential"/>
</dbReference>
<protein>
    <submittedName>
        <fullName evidence="3 4">Uncharacterized protein</fullName>
    </submittedName>
</protein>
<feature type="region of interest" description="Disordered" evidence="1">
    <location>
        <begin position="126"/>
        <end position="152"/>
    </location>
</feature>
<dbReference type="AlphaFoldDB" id="A0A0Q3HNZ1"/>
<proteinExistence type="predicted"/>
<dbReference type="EnsemblPlants" id="KQJ95116">
    <property type="protein sequence ID" value="KQJ95116"/>
    <property type="gene ID" value="BRADI_3g15283v3"/>
</dbReference>
<dbReference type="EnsemblPlants" id="KQJ95114">
    <property type="protein sequence ID" value="KQJ95114"/>
    <property type="gene ID" value="BRADI_3g15283v3"/>
</dbReference>
<evidence type="ECO:0000313" key="5">
    <source>
        <dbReference type="Proteomes" id="UP000008810"/>
    </source>
</evidence>
<reference evidence="3" key="2">
    <citation type="submission" date="2017-06" db="EMBL/GenBank/DDBJ databases">
        <title>WGS assembly of Brachypodium distachyon.</title>
        <authorList>
            <consortium name="The International Brachypodium Initiative"/>
            <person name="Lucas S."/>
            <person name="Harmon-Smith M."/>
            <person name="Lail K."/>
            <person name="Tice H."/>
            <person name="Grimwood J."/>
            <person name="Bruce D."/>
            <person name="Barry K."/>
            <person name="Shu S."/>
            <person name="Lindquist E."/>
            <person name="Wang M."/>
            <person name="Pitluck S."/>
            <person name="Vogel J.P."/>
            <person name="Garvin D.F."/>
            <person name="Mockler T.C."/>
            <person name="Schmutz J."/>
            <person name="Rokhsar D."/>
            <person name="Bevan M.W."/>
        </authorList>
    </citation>
    <scope>NUCLEOTIDE SEQUENCE</scope>
    <source>
        <strain evidence="3">Bd21</strain>
    </source>
</reference>
<dbReference type="EMBL" id="CM000882">
    <property type="protein sequence ID" value="KQJ95114.1"/>
    <property type="molecule type" value="Genomic_DNA"/>
</dbReference>
<dbReference type="EnsemblPlants" id="PNT66657">
    <property type="protein sequence ID" value="PNT66657"/>
    <property type="gene ID" value="BRADI_3g15283v3"/>
</dbReference>
<reference evidence="3 4" key="1">
    <citation type="journal article" date="2010" name="Nature">
        <title>Genome sequencing and analysis of the model grass Brachypodium distachyon.</title>
        <authorList>
            <consortium name="International Brachypodium Initiative"/>
        </authorList>
    </citation>
    <scope>NUCLEOTIDE SEQUENCE [LARGE SCALE GENOMIC DNA]</scope>
    <source>
        <strain evidence="3 4">Bd21</strain>
    </source>
</reference>
<dbReference type="Gramene" id="PNT66657">
    <property type="protein sequence ID" value="PNT66657"/>
    <property type="gene ID" value="BRADI_3g15283v3"/>
</dbReference>
<keyword evidence="2" id="KW-0812">Transmembrane</keyword>
<keyword evidence="5" id="KW-1185">Reference proteome</keyword>
<evidence type="ECO:0000313" key="3">
    <source>
        <dbReference type="EMBL" id="KQJ95114.1"/>
    </source>
</evidence>
<dbReference type="Gramene" id="KQJ95114">
    <property type="protein sequence ID" value="KQJ95114"/>
    <property type="gene ID" value="BRADI_3g15283v3"/>
</dbReference>
<evidence type="ECO:0000256" key="1">
    <source>
        <dbReference type="SAM" id="MobiDB-lite"/>
    </source>
</evidence>